<dbReference type="SMART" id="SM00220">
    <property type="entry name" value="S_TKc"/>
    <property type="match status" value="1"/>
</dbReference>
<dbReference type="SUPFAM" id="SSF56112">
    <property type="entry name" value="Protein kinase-like (PK-like)"/>
    <property type="match status" value="1"/>
</dbReference>
<evidence type="ECO:0000256" key="4">
    <source>
        <dbReference type="ARBA" id="ARBA00022777"/>
    </source>
</evidence>
<keyword evidence="2" id="KW-0808">Transferase</keyword>
<keyword evidence="4" id="KW-0418">Kinase</keyword>
<protein>
    <submittedName>
        <fullName evidence="6">Kgb-1</fullName>
    </submittedName>
</protein>
<dbReference type="GO" id="GO:0005524">
    <property type="term" value="F:ATP binding"/>
    <property type="evidence" value="ECO:0007669"/>
    <property type="project" value="UniProtKB-KW"/>
</dbReference>
<dbReference type="PANTHER" id="PTHR24055">
    <property type="entry name" value="MITOGEN-ACTIVATED PROTEIN KINASE"/>
    <property type="match status" value="1"/>
</dbReference>
<dbReference type="InterPro" id="IPR011009">
    <property type="entry name" value="Kinase-like_dom_sf"/>
</dbReference>
<dbReference type="AlphaFoldDB" id="A0A2A6C255"/>
<dbReference type="GO" id="GO:0007254">
    <property type="term" value="P:JNK cascade"/>
    <property type="evidence" value="ECO:0000318"/>
    <property type="project" value="GO_Central"/>
</dbReference>
<dbReference type="Pfam" id="PF00069">
    <property type="entry name" value="Pkinase"/>
    <property type="match status" value="1"/>
</dbReference>
<dbReference type="GO" id="GO:0005737">
    <property type="term" value="C:cytoplasm"/>
    <property type="evidence" value="ECO:0000318"/>
    <property type="project" value="GO_Central"/>
</dbReference>
<keyword evidence="1" id="KW-0723">Serine/threonine-protein kinase</keyword>
<dbReference type="GO" id="GO:0005634">
    <property type="term" value="C:nucleus"/>
    <property type="evidence" value="ECO:0000318"/>
    <property type="project" value="GO_Central"/>
</dbReference>
<accession>A0A8R1Y882</accession>
<evidence type="ECO:0000256" key="5">
    <source>
        <dbReference type="ARBA" id="ARBA00022840"/>
    </source>
</evidence>
<sequence length="792" mass="90174">MKNLIIACILLSIAESRIDFDYSSLFDMYDFKGNYDTHIDMCEEGCRVYLTYPNIPPANLGDEYNAKFEIQVDGTDIISFHDLNHLTLANGEKGFAQIPSGKSFNVHNPNGNAAAWPLALWVVKNSARSYLLFLKQYLVHRLDHGFNIAALLDAVVVYDAWEQKHIETASSRVVLMGVMPFTARANLIGNFSIVQDHLLTVKTSPFDMLGSANCEYVAQILVDITPGFSLPFNSPIVSFGFDGNQVKLTLDIQQSYFYDRDMGAFGYMASDSYNEDPFSYNQTFVIDGKSKQRVSFYGDLNIDSKAPVYLENLDTNENPMSVIGKQVDQTNHWEYTMYCSKFSISWEEEWFDRTGSYMIRYDVSSDTSSSLDITTTSLHGTSSMFCSVFIFMSALVDKKIDGFHTINVYDRSFNTFSFTVPRRYTNLQFINAGTQGTVISADDSVSRKRVAIKKLHQPFVMPMSAKRAYREFILLSSVKHSNVSCGMIVQIIRIVPTYSVFTPQQNKENFRDVYLVMELLDHTLSEVVARNVTLDHMKLSFFIYQILCAVNHLHREGIIHRDLKPSNIGVNLNCVTKVLDFGLARLISPSVADRMTTYVTTRYYRAPEVVLGLPYSEKADVWSIGCIFAELITRRVIFQGKDKVTQWNEIVKIMGTPSDKYISQLTGPILDYVRSLPIAKQCSIEEIIPDPHFLANTERADLHLTADDARRLISKMLRMDPTERYSVAEALHDPYVRKWFREDEVNAPLSRNRFNWDLAEVEQSSTKLNSLIFEEVKRFESSHDVFGGVPAI</sequence>
<organism evidence="6 7">
    <name type="scientific">Pristionchus pacificus</name>
    <name type="common">Parasitic nematode worm</name>
    <dbReference type="NCBI Taxonomy" id="54126"/>
    <lineage>
        <taxon>Eukaryota</taxon>
        <taxon>Metazoa</taxon>
        <taxon>Ecdysozoa</taxon>
        <taxon>Nematoda</taxon>
        <taxon>Chromadorea</taxon>
        <taxon>Rhabditida</taxon>
        <taxon>Rhabditina</taxon>
        <taxon>Diplogasteromorpha</taxon>
        <taxon>Diplogasteroidea</taxon>
        <taxon>Neodiplogasteridae</taxon>
        <taxon>Pristionchus</taxon>
    </lineage>
</organism>
<name>A0A2A6C255_PRIPA</name>
<proteinExistence type="predicted"/>
<evidence type="ECO:0000256" key="1">
    <source>
        <dbReference type="ARBA" id="ARBA00022527"/>
    </source>
</evidence>
<dbReference type="FunFam" id="1.10.510.10:FF:000624">
    <property type="entry name" value="Mitogen-activated protein kinase"/>
    <property type="match status" value="1"/>
</dbReference>
<keyword evidence="5" id="KW-0067">ATP-binding</keyword>
<dbReference type="GO" id="GO:0004705">
    <property type="term" value="F:JUN kinase activity"/>
    <property type="evidence" value="ECO:0000318"/>
    <property type="project" value="GO_Central"/>
</dbReference>
<reference evidence="6" key="2">
    <citation type="submission" date="2022-06" db="UniProtKB">
        <authorList>
            <consortium name="EnsemblMetazoa"/>
        </authorList>
    </citation>
    <scope>IDENTIFICATION</scope>
    <source>
        <strain evidence="6">PS312</strain>
    </source>
</reference>
<keyword evidence="3" id="KW-0547">Nucleotide-binding</keyword>
<dbReference type="InterPro" id="IPR050117">
    <property type="entry name" value="MAPK"/>
</dbReference>
<evidence type="ECO:0000313" key="6">
    <source>
        <dbReference type="EnsemblMetazoa" id="PPA05841.1"/>
    </source>
</evidence>
<keyword evidence="7" id="KW-1185">Reference proteome</keyword>
<gene>
    <name evidence="6" type="primary">WBGene00095395</name>
</gene>
<dbReference type="Proteomes" id="UP000005239">
    <property type="component" value="Unassembled WGS sequence"/>
</dbReference>
<evidence type="ECO:0000313" key="7">
    <source>
        <dbReference type="Proteomes" id="UP000005239"/>
    </source>
</evidence>
<dbReference type="InterPro" id="IPR000719">
    <property type="entry name" value="Prot_kinase_dom"/>
</dbReference>
<dbReference type="Gene3D" id="1.10.510.10">
    <property type="entry name" value="Transferase(Phosphotransferase) domain 1"/>
    <property type="match status" value="1"/>
</dbReference>
<dbReference type="Gene3D" id="3.30.200.20">
    <property type="entry name" value="Phosphorylase Kinase, domain 1"/>
    <property type="match status" value="1"/>
</dbReference>
<evidence type="ECO:0000256" key="3">
    <source>
        <dbReference type="ARBA" id="ARBA00022741"/>
    </source>
</evidence>
<dbReference type="FunFam" id="3.30.200.20:FF:001894">
    <property type="entry name" value="Mitogen-activated protein kinase"/>
    <property type="match status" value="1"/>
</dbReference>
<evidence type="ECO:0000256" key="2">
    <source>
        <dbReference type="ARBA" id="ARBA00022679"/>
    </source>
</evidence>
<accession>A0A2A6C255</accession>
<reference evidence="7" key="1">
    <citation type="journal article" date="2008" name="Nat. Genet.">
        <title>The Pristionchus pacificus genome provides a unique perspective on nematode lifestyle and parasitism.</title>
        <authorList>
            <person name="Dieterich C."/>
            <person name="Clifton S.W."/>
            <person name="Schuster L.N."/>
            <person name="Chinwalla A."/>
            <person name="Delehaunty K."/>
            <person name="Dinkelacker I."/>
            <person name="Fulton L."/>
            <person name="Fulton R."/>
            <person name="Godfrey J."/>
            <person name="Minx P."/>
            <person name="Mitreva M."/>
            <person name="Roeseler W."/>
            <person name="Tian H."/>
            <person name="Witte H."/>
            <person name="Yang S.P."/>
            <person name="Wilson R.K."/>
            <person name="Sommer R.J."/>
        </authorList>
    </citation>
    <scope>NUCLEOTIDE SEQUENCE [LARGE SCALE GENOMIC DNA]</scope>
    <source>
        <strain evidence="7">PS312</strain>
    </source>
</reference>
<dbReference type="EnsemblMetazoa" id="PPA05841.1">
    <property type="protein sequence ID" value="PPA05841.1"/>
    <property type="gene ID" value="WBGene00095395"/>
</dbReference>
<dbReference type="PROSITE" id="PS50011">
    <property type="entry name" value="PROTEIN_KINASE_DOM"/>
    <property type="match status" value="1"/>
</dbReference>